<evidence type="ECO:0000259" key="2">
    <source>
        <dbReference type="PROSITE" id="PS50010"/>
    </source>
</evidence>
<dbReference type="Gene3D" id="1.20.900.10">
    <property type="entry name" value="Dbl homology (DH) domain"/>
    <property type="match status" value="1"/>
</dbReference>
<feature type="domain" description="DH" evidence="2">
    <location>
        <begin position="85"/>
        <end position="148"/>
    </location>
</feature>
<keyword evidence="4" id="KW-1185">Reference proteome</keyword>
<dbReference type="GO" id="GO:0005737">
    <property type="term" value="C:cytoplasm"/>
    <property type="evidence" value="ECO:0007669"/>
    <property type="project" value="TreeGrafter"/>
</dbReference>
<dbReference type="Pfam" id="PF00621">
    <property type="entry name" value="RhoGEF"/>
    <property type="match status" value="1"/>
</dbReference>
<reference evidence="3" key="3">
    <citation type="submission" date="2025-09" db="UniProtKB">
        <authorList>
            <consortium name="Ensembl"/>
        </authorList>
    </citation>
    <scope>IDENTIFICATION</scope>
</reference>
<reference evidence="3" key="2">
    <citation type="submission" date="2025-08" db="UniProtKB">
        <authorList>
            <consortium name="Ensembl"/>
        </authorList>
    </citation>
    <scope>IDENTIFICATION</scope>
</reference>
<evidence type="ECO:0000313" key="3">
    <source>
        <dbReference type="Ensembl" id="ENSHHUP00000020881.1"/>
    </source>
</evidence>
<dbReference type="AlphaFoldDB" id="A0A4W5L624"/>
<dbReference type="InterPro" id="IPR000219">
    <property type="entry name" value="DH_dom"/>
</dbReference>
<keyword evidence="1" id="KW-0344">Guanine-nucleotide releasing factor</keyword>
<dbReference type="GeneTree" id="ENSGT00940000161734"/>
<dbReference type="SUPFAM" id="SSF48065">
    <property type="entry name" value="DBL homology domain (DH-domain)"/>
    <property type="match status" value="1"/>
</dbReference>
<organism evidence="3 4">
    <name type="scientific">Hucho hucho</name>
    <name type="common">huchen</name>
    <dbReference type="NCBI Taxonomy" id="62062"/>
    <lineage>
        <taxon>Eukaryota</taxon>
        <taxon>Metazoa</taxon>
        <taxon>Chordata</taxon>
        <taxon>Craniata</taxon>
        <taxon>Vertebrata</taxon>
        <taxon>Euteleostomi</taxon>
        <taxon>Actinopterygii</taxon>
        <taxon>Neopterygii</taxon>
        <taxon>Teleostei</taxon>
        <taxon>Protacanthopterygii</taxon>
        <taxon>Salmoniformes</taxon>
        <taxon>Salmonidae</taxon>
        <taxon>Salmoninae</taxon>
        <taxon>Hucho</taxon>
    </lineage>
</organism>
<name>A0A4W5L624_9TELE</name>
<dbReference type="PROSITE" id="PS50010">
    <property type="entry name" value="DH_2"/>
    <property type="match status" value="1"/>
</dbReference>
<evidence type="ECO:0000313" key="4">
    <source>
        <dbReference type="Proteomes" id="UP000314982"/>
    </source>
</evidence>
<dbReference type="GO" id="GO:0035025">
    <property type="term" value="P:positive regulation of Rho protein signal transduction"/>
    <property type="evidence" value="ECO:0007669"/>
    <property type="project" value="TreeGrafter"/>
</dbReference>
<dbReference type="PANTHER" id="PTHR22826:SF115">
    <property type="entry name" value="GUANINE NUCLEOTIDE EXCHANGE FACTOR DBS"/>
    <property type="match status" value="1"/>
</dbReference>
<dbReference type="InterPro" id="IPR035899">
    <property type="entry name" value="DBL_dom_sf"/>
</dbReference>
<dbReference type="Proteomes" id="UP000314982">
    <property type="component" value="Unassembled WGS sequence"/>
</dbReference>
<protein>
    <recommendedName>
        <fullName evidence="2">DH domain-containing protein</fullName>
    </recommendedName>
</protein>
<accession>A0A4W5L624</accession>
<dbReference type="Ensembl" id="ENSHHUT00000021662.1">
    <property type="protein sequence ID" value="ENSHHUP00000020881.1"/>
    <property type="gene ID" value="ENSHHUG00000013099.1"/>
</dbReference>
<sequence>MQEMFEKRMVSLKKLAAKQTRPVQPVAPRPEAFIKSPLSSPAKIVLEKSCSEGDSVNGVSCRTVEGQLQSNRSTSLSEDENLAILRKHVMNELLETERGYVEELHCVLQGYASEMDNPAMASLMPAPLQNKKDVLFGNMPEIYHFHKR</sequence>
<dbReference type="InterPro" id="IPR051336">
    <property type="entry name" value="RhoGEF_Guanine_NuclExch_SF"/>
</dbReference>
<dbReference type="GO" id="GO:0005085">
    <property type="term" value="F:guanyl-nucleotide exchange factor activity"/>
    <property type="evidence" value="ECO:0007669"/>
    <property type="project" value="UniProtKB-KW"/>
</dbReference>
<proteinExistence type="predicted"/>
<reference evidence="4" key="1">
    <citation type="submission" date="2018-06" db="EMBL/GenBank/DDBJ databases">
        <title>Genome assembly of Danube salmon.</title>
        <authorList>
            <person name="Macqueen D.J."/>
            <person name="Gundappa M.K."/>
        </authorList>
    </citation>
    <scope>NUCLEOTIDE SEQUENCE [LARGE SCALE GENOMIC DNA]</scope>
</reference>
<dbReference type="PANTHER" id="PTHR22826">
    <property type="entry name" value="RHO GUANINE EXCHANGE FACTOR-RELATED"/>
    <property type="match status" value="1"/>
</dbReference>
<evidence type="ECO:0000256" key="1">
    <source>
        <dbReference type="ARBA" id="ARBA00022658"/>
    </source>
</evidence>